<protein>
    <submittedName>
        <fullName evidence="3">Uncharacterized protein</fullName>
    </submittedName>
</protein>
<organism evidence="2 3">
    <name type="scientific">Romanomermis culicivorax</name>
    <name type="common">Nematode worm</name>
    <dbReference type="NCBI Taxonomy" id="13658"/>
    <lineage>
        <taxon>Eukaryota</taxon>
        <taxon>Metazoa</taxon>
        <taxon>Ecdysozoa</taxon>
        <taxon>Nematoda</taxon>
        <taxon>Enoplea</taxon>
        <taxon>Dorylaimia</taxon>
        <taxon>Mermithida</taxon>
        <taxon>Mermithoidea</taxon>
        <taxon>Mermithidae</taxon>
        <taxon>Romanomermis</taxon>
    </lineage>
</organism>
<name>A0A915KS37_ROMCU</name>
<proteinExistence type="predicted"/>
<feature type="compositionally biased region" description="Polar residues" evidence="1">
    <location>
        <begin position="32"/>
        <end position="45"/>
    </location>
</feature>
<reference evidence="3" key="1">
    <citation type="submission" date="2022-11" db="UniProtKB">
        <authorList>
            <consortium name="WormBaseParasite"/>
        </authorList>
    </citation>
    <scope>IDENTIFICATION</scope>
</reference>
<evidence type="ECO:0000313" key="3">
    <source>
        <dbReference type="WBParaSite" id="nRc.2.0.1.t40463-RA"/>
    </source>
</evidence>
<dbReference type="Proteomes" id="UP000887565">
    <property type="component" value="Unplaced"/>
</dbReference>
<evidence type="ECO:0000256" key="1">
    <source>
        <dbReference type="SAM" id="MobiDB-lite"/>
    </source>
</evidence>
<dbReference type="AlphaFoldDB" id="A0A915KS37"/>
<keyword evidence="2" id="KW-1185">Reference proteome</keyword>
<dbReference type="WBParaSite" id="nRc.2.0.1.t40463-RA">
    <property type="protein sequence ID" value="nRc.2.0.1.t40463-RA"/>
    <property type="gene ID" value="nRc.2.0.1.g40463"/>
</dbReference>
<sequence>MGSETTRSNSFVFSQISGALESGLGTLAGRPESNSHGQTFGSKNATLCPGSDKFHPNPRQICDPKEHICLIFSIISPKSFLFSRSNKKTNEAPAAVTAHHLKMVRVYKRKLGARNYINYSASVLADAVQCVKDGMPLREAAS</sequence>
<feature type="region of interest" description="Disordered" evidence="1">
    <location>
        <begin position="24"/>
        <end position="51"/>
    </location>
</feature>
<accession>A0A915KS37</accession>
<evidence type="ECO:0000313" key="2">
    <source>
        <dbReference type="Proteomes" id="UP000887565"/>
    </source>
</evidence>